<feature type="region of interest" description="Disordered" evidence="1">
    <location>
        <begin position="925"/>
        <end position="949"/>
    </location>
</feature>
<keyword evidence="3" id="KW-1185">Reference proteome</keyword>
<dbReference type="EMBL" id="OZ075140">
    <property type="protein sequence ID" value="CAL5028952.1"/>
    <property type="molecule type" value="Genomic_DNA"/>
</dbReference>
<dbReference type="AlphaFoldDB" id="A0ABC9CZS4"/>
<organism evidence="2 3">
    <name type="scientific">Urochloa decumbens</name>
    <dbReference type="NCBI Taxonomy" id="240449"/>
    <lineage>
        <taxon>Eukaryota</taxon>
        <taxon>Viridiplantae</taxon>
        <taxon>Streptophyta</taxon>
        <taxon>Embryophyta</taxon>
        <taxon>Tracheophyta</taxon>
        <taxon>Spermatophyta</taxon>
        <taxon>Magnoliopsida</taxon>
        <taxon>Liliopsida</taxon>
        <taxon>Poales</taxon>
        <taxon>Poaceae</taxon>
        <taxon>PACMAD clade</taxon>
        <taxon>Panicoideae</taxon>
        <taxon>Panicodae</taxon>
        <taxon>Paniceae</taxon>
        <taxon>Melinidinae</taxon>
        <taxon>Urochloa</taxon>
    </lineage>
</organism>
<reference evidence="2" key="1">
    <citation type="submission" date="2024-10" db="EMBL/GenBank/DDBJ databases">
        <authorList>
            <person name="Ryan C."/>
        </authorList>
    </citation>
    <scope>NUCLEOTIDE SEQUENCE [LARGE SCALE GENOMIC DNA]</scope>
</reference>
<gene>
    <name evidence="2" type="ORF">URODEC1_LOCUS80115</name>
</gene>
<evidence type="ECO:0000256" key="1">
    <source>
        <dbReference type="SAM" id="MobiDB-lite"/>
    </source>
</evidence>
<name>A0ABC9CZS4_9POAL</name>
<dbReference type="InterPro" id="IPR051266">
    <property type="entry name" value="CLCR"/>
</dbReference>
<dbReference type="PANTHER" id="PTHR10579:SF112">
    <property type="entry name" value="OS04G0198300 PROTEIN"/>
    <property type="match status" value="1"/>
</dbReference>
<dbReference type="PANTHER" id="PTHR10579">
    <property type="entry name" value="CALCIUM-ACTIVATED CHLORIDE CHANNEL REGULATOR"/>
    <property type="match status" value="1"/>
</dbReference>
<protein>
    <recommendedName>
        <fullName evidence="4">VWFA domain-containing protein</fullName>
    </recommendedName>
</protein>
<evidence type="ECO:0000313" key="3">
    <source>
        <dbReference type="Proteomes" id="UP001497457"/>
    </source>
</evidence>
<dbReference type="Proteomes" id="UP001497457">
    <property type="component" value="Chromosome 30rd"/>
</dbReference>
<evidence type="ECO:0000313" key="2">
    <source>
        <dbReference type="EMBL" id="CAL5028952.1"/>
    </source>
</evidence>
<dbReference type="InterPro" id="IPR036465">
    <property type="entry name" value="vWFA_dom_sf"/>
</dbReference>
<accession>A0ABC9CZS4</accession>
<evidence type="ECO:0008006" key="4">
    <source>
        <dbReference type="Google" id="ProtNLM"/>
    </source>
</evidence>
<dbReference type="Gene3D" id="3.40.50.410">
    <property type="entry name" value="von Willebrand factor, type A domain"/>
    <property type="match status" value="2"/>
</dbReference>
<dbReference type="SUPFAM" id="SSF53300">
    <property type="entry name" value="vWA-like"/>
    <property type="match status" value="1"/>
</dbReference>
<proteinExistence type="predicted"/>
<sequence>MHTHEGSSSETGNSDEIKLNVYAKVDAKLPERHKGWTPVMVSIPGPSGLAEQRTPIDVVLLLHVHIRFTAPANWHDLLYRATELLLEKLDDNDRLAVVPALLKEAKIIFEDAVVATVKPKLLLMSPENKTATRSAVMSSEAMRSNSPLVRELESAESILYGRSNDDKKQRAGYIVVISNSNEDLSSVLSWRLRSIHAFGFHTSHNASTMYTITSSGDSTYAILDEDDQIAPAFTAIIDKITFAIEPVEIKLKCKEEVLLKEIYAPRICCFISSDEKVGIIWAHARRAGAPTNFIIFLEIPDHYYEYKNLLEVHAKIGHHRPTEVDGDKLPPLIAVSKGMHGSMEVAAEIVRMQALDMVTEITEKHENYREKHKLHDAAQKLCTWLSRLVEESSYGSEAAEAGPVKELAKKMQEMQKRVQEDNFWLECMLSWRSLQWWPLQPLIAIEKDATSGATSVNSGRHYAFVFLGLAPQDTLHRNSLVQLKNILAKVDAIPVPMHKAQRGLPVLVQIVLPSENIEEKQRVPIDLVAVLDVRKESNDRNEQKLKLLNKVMGFVTEKLSDTDRLAIIPVHSTDTQSAAAFFHMSIEGRSECMKVLSVLTSVSKAAQQTSRRREQLKNALCLPIAPVSSSTTSVNKLSNSLKDAIKLLDDRDEDDKKSMGLIVVISESDDTSVCHRTWSSNNYTIHAFSFCSKANARALYRIASRSSGIYGYFDEHCDDITEAFKTCISNITSTIAVNTEVNIACSSSSVTKLSTIVSGHFKSSIKADKKSGSIIAGALYPGAVRKFIVYVKDVREDEYGHLSKILTVNVTWGHEPKEKFDGQMVIVRGKDHGSKVLVREIIRIEEVKIVSDITDPKTKTYDILRKVQELHKRVKVQAADVRKGSNYAFAVDEESLASLASDKDGSWLPYMLSWLSFQGLCEQLPPPPAPTRPRPEIGENLPRLHAPAS</sequence>